<reference evidence="2 3" key="1">
    <citation type="journal article" date="2020" name="Mol. Biol. Evol.">
        <title>Interspecific Gene Flow and the Evolution of Specialization in Black and White Rhinoceros.</title>
        <authorList>
            <person name="Moodley Y."/>
            <person name="Westbury M.V."/>
            <person name="Russo I.M."/>
            <person name="Gopalakrishnan S."/>
            <person name="Rakotoarivelo A."/>
            <person name="Olsen R.A."/>
            <person name="Prost S."/>
            <person name="Tunstall T."/>
            <person name="Ryder O.A."/>
            <person name="Dalen L."/>
            <person name="Bruford M.W."/>
        </authorList>
    </citation>
    <scope>NUCLEOTIDE SEQUENCE [LARGE SCALE GENOMIC DNA]</scope>
    <source>
        <strain evidence="2">SBR-YM</strain>
        <tissue evidence="2">Skin</tissue>
    </source>
</reference>
<feature type="compositionally biased region" description="Low complexity" evidence="1">
    <location>
        <begin position="131"/>
        <end position="143"/>
    </location>
</feature>
<sequence length="212" mass="23569">MWPPEEELPFSLYRSPLRAMAELVLFVLSLEKVQTPRSCCQGPRFTPRVHRQATPNIQRPPRTPILLEKPIQLPPTFLQDRKGESSAWKAQSQDPSLQSPGLEPQSLAGPCHDAGVTQEPPRVSPDNLGNVSSRDSSVTSSRHCSLEKCSNISRLSSGYEGDEENSKVSLDGSRRFVRLKRRLNNPGGRRPDQPAVRHLLSQPVPEPVGQRG</sequence>
<comment type="caution">
    <text evidence="2">The sequence shown here is derived from an EMBL/GenBank/DDBJ whole genome shotgun (WGS) entry which is preliminary data.</text>
</comment>
<dbReference type="AlphaFoldDB" id="A0A7J7EGD3"/>
<dbReference type="Pfam" id="PF15765">
    <property type="entry name" value="DUF4694"/>
    <property type="match status" value="1"/>
</dbReference>
<feature type="region of interest" description="Disordered" evidence="1">
    <location>
        <begin position="80"/>
        <end position="146"/>
    </location>
</feature>
<dbReference type="InterPro" id="IPR031520">
    <property type="entry name" value="DUF4694"/>
</dbReference>
<dbReference type="Proteomes" id="UP000551758">
    <property type="component" value="Unassembled WGS sequence"/>
</dbReference>
<name>A0A7J7EGD3_DICBM</name>
<gene>
    <name evidence="2" type="ORF">HPG69_005261</name>
</gene>
<accession>A0A7J7EGD3</accession>
<evidence type="ECO:0000313" key="2">
    <source>
        <dbReference type="EMBL" id="KAF5914763.1"/>
    </source>
</evidence>
<dbReference type="PANTHER" id="PTHR40139:SF1">
    <property type="entry name" value="PROTEIN TNT"/>
    <property type="match status" value="1"/>
</dbReference>
<evidence type="ECO:0000313" key="3">
    <source>
        <dbReference type="Proteomes" id="UP000551758"/>
    </source>
</evidence>
<evidence type="ECO:0000256" key="1">
    <source>
        <dbReference type="SAM" id="MobiDB-lite"/>
    </source>
</evidence>
<dbReference type="PANTHER" id="PTHR40139">
    <property type="entry name" value="PROTEIN TNT"/>
    <property type="match status" value="1"/>
</dbReference>
<dbReference type="EMBL" id="JACDTQ010003204">
    <property type="protein sequence ID" value="KAF5914763.1"/>
    <property type="molecule type" value="Genomic_DNA"/>
</dbReference>
<organism evidence="2 3">
    <name type="scientific">Diceros bicornis minor</name>
    <name type="common">South-central black rhinoceros</name>
    <dbReference type="NCBI Taxonomy" id="77932"/>
    <lineage>
        <taxon>Eukaryota</taxon>
        <taxon>Metazoa</taxon>
        <taxon>Chordata</taxon>
        <taxon>Craniata</taxon>
        <taxon>Vertebrata</taxon>
        <taxon>Euteleostomi</taxon>
        <taxon>Mammalia</taxon>
        <taxon>Eutheria</taxon>
        <taxon>Laurasiatheria</taxon>
        <taxon>Perissodactyla</taxon>
        <taxon>Rhinocerotidae</taxon>
        <taxon>Diceros</taxon>
    </lineage>
</organism>
<proteinExistence type="predicted"/>
<keyword evidence="3" id="KW-1185">Reference proteome</keyword>
<feature type="compositionally biased region" description="Polar residues" evidence="1">
    <location>
        <begin position="88"/>
        <end position="99"/>
    </location>
</feature>
<protein>
    <submittedName>
        <fullName evidence="2">Uncharacterized protein</fullName>
    </submittedName>
</protein>
<feature type="region of interest" description="Disordered" evidence="1">
    <location>
        <begin position="179"/>
        <end position="212"/>
    </location>
</feature>
<feature type="region of interest" description="Disordered" evidence="1">
    <location>
        <begin position="44"/>
        <end position="68"/>
    </location>
</feature>